<feature type="domain" description="DUF202" evidence="7">
    <location>
        <begin position="117"/>
        <end position="181"/>
    </location>
</feature>
<keyword evidence="3 6" id="KW-1133">Transmembrane helix</keyword>
<evidence type="ECO:0000256" key="3">
    <source>
        <dbReference type="ARBA" id="ARBA00022989"/>
    </source>
</evidence>
<evidence type="ECO:0000256" key="1">
    <source>
        <dbReference type="ARBA" id="ARBA00004127"/>
    </source>
</evidence>
<accession>A0A7S4N375</accession>
<gene>
    <name evidence="8" type="ORF">OAUR00152_LOCUS27094</name>
</gene>
<evidence type="ECO:0000256" key="4">
    <source>
        <dbReference type="ARBA" id="ARBA00023136"/>
    </source>
</evidence>
<protein>
    <recommendedName>
        <fullName evidence="7">DUF202 domain-containing protein</fullName>
    </recommendedName>
</protein>
<keyword evidence="2 6" id="KW-0812">Transmembrane</keyword>
<feature type="transmembrane region" description="Helical" evidence="6">
    <location>
        <begin position="193"/>
        <end position="213"/>
    </location>
</feature>
<evidence type="ECO:0000256" key="5">
    <source>
        <dbReference type="SAM" id="MobiDB-lite"/>
    </source>
</evidence>
<feature type="compositionally biased region" description="Low complexity" evidence="5">
    <location>
        <begin position="1"/>
        <end position="16"/>
    </location>
</feature>
<dbReference type="PANTHER" id="PTHR46140">
    <property type="entry name" value="VACUOLAR TRANSPORTER CHAPERONE 1-RELATED"/>
    <property type="match status" value="1"/>
</dbReference>
<dbReference type="AlphaFoldDB" id="A0A7S4N375"/>
<dbReference type="EMBL" id="HBKQ01039252">
    <property type="protein sequence ID" value="CAE2261559.1"/>
    <property type="molecule type" value="Transcribed_RNA"/>
</dbReference>
<proteinExistence type="predicted"/>
<evidence type="ECO:0000313" key="8">
    <source>
        <dbReference type="EMBL" id="CAE2261559.1"/>
    </source>
</evidence>
<dbReference type="Pfam" id="PF02656">
    <property type="entry name" value="DUF202"/>
    <property type="match status" value="1"/>
</dbReference>
<dbReference type="GO" id="GO:0012505">
    <property type="term" value="C:endomembrane system"/>
    <property type="evidence" value="ECO:0007669"/>
    <property type="project" value="UniProtKB-SubCell"/>
</dbReference>
<name>A0A7S4N375_9STRA</name>
<evidence type="ECO:0000256" key="2">
    <source>
        <dbReference type="ARBA" id="ARBA00022692"/>
    </source>
</evidence>
<reference evidence="8" key="1">
    <citation type="submission" date="2021-01" db="EMBL/GenBank/DDBJ databases">
        <authorList>
            <person name="Corre E."/>
            <person name="Pelletier E."/>
            <person name="Niang G."/>
            <person name="Scheremetjew M."/>
            <person name="Finn R."/>
            <person name="Kale V."/>
            <person name="Holt S."/>
            <person name="Cochrane G."/>
            <person name="Meng A."/>
            <person name="Brown T."/>
            <person name="Cohen L."/>
        </authorList>
    </citation>
    <scope>NUCLEOTIDE SEQUENCE</scope>
    <source>
        <strain evidence="8">Isolate 1302-5</strain>
    </source>
</reference>
<evidence type="ECO:0000256" key="6">
    <source>
        <dbReference type="SAM" id="Phobius"/>
    </source>
</evidence>
<evidence type="ECO:0000259" key="7">
    <source>
        <dbReference type="Pfam" id="PF02656"/>
    </source>
</evidence>
<dbReference type="PANTHER" id="PTHR46140:SF1">
    <property type="entry name" value="VACUOLAR TRANSPORTER CHAPERONE COMPLEX SUBUNIT 4-RELATED"/>
    <property type="match status" value="1"/>
</dbReference>
<dbReference type="InterPro" id="IPR003807">
    <property type="entry name" value="DUF202"/>
</dbReference>
<keyword evidence="4 6" id="KW-0472">Membrane</keyword>
<organism evidence="8">
    <name type="scientific">Odontella aurita</name>
    <dbReference type="NCBI Taxonomy" id="265563"/>
    <lineage>
        <taxon>Eukaryota</taxon>
        <taxon>Sar</taxon>
        <taxon>Stramenopiles</taxon>
        <taxon>Ochrophyta</taxon>
        <taxon>Bacillariophyta</taxon>
        <taxon>Mediophyceae</taxon>
        <taxon>Biddulphiophycidae</taxon>
        <taxon>Eupodiscales</taxon>
        <taxon>Odontellaceae</taxon>
        <taxon>Odontella</taxon>
    </lineage>
</organism>
<feature type="transmembrane region" description="Helical" evidence="6">
    <location>
        <begin position="153"/>
        <end position="173"/>
    </location>
</feature>
<feature type="transmembrane region" description="Helical" evidence="6">
    <location>
        <begin position="126"/>
        <end position="147"/>
    </location>
</feature>
<comment type="subcellular location">
    <subcellularLocation>
        <location evidence="1">Endomembrane system</location>
        <topology evidence="1">Multi-pass membrane protein</topology>
    </subcellularLocation>
</comment>
<sequence length="219" mass="24179">MSSPGKSSPGKSSPGSYYFIRKRSSSRSSDGEASFGYNKPPSFDEDEVVRKEKDESIDVLPEGATTEEFSSRPVMSAIREVDEGDPASGPVEELADGDAAVGTLLLERRVPVKVEAKVYFANERTFLAWLHSAVWLFGGAATIIQFADFNPYSQMYGIILLPVAIAFTVYAIYRHHIRVKMIKIKHPGPYEDLVGPTVLGVILMCSIVAQFALQMYAMW</sequence>
<feature type="region of interest" description="Disordered" evidence="5">
    <location>
        <begin position="1"/>
        <end position="57"/>
    </location>
</feature>
<dbReference type="InterPro" id="IPR051572">
    <property type="entry name" value="VTC_Complex_Subunit"/>
</dbReference>